<name>A0ABD4T821_9CYAN</name>
<dbReference type="Pfam" id="PF19308">
    <property type="entry name" value="CRISPR_Cas6_N"/>
    <property type="match status" value="1"/>
</dbReference>
<dbReference type="AlphaFoldDB" id="A0ABD4T821"/>
<evidence type="ECO:0000259" key="1">
    <source>
        <dbReference type="Pfam" id="PF19308"/>
    </source>
</evidence>
<geneLocation type="plasmid" evidence="2">
    <name>unnamed20</name>
</geneLocation>
<feature type="domain" description="CRISPR-associated protein Cas6-like N-terminal" evidence="1">
    <location>
        <begin position="1"/>
        <end position="123"/>
    </location>
</feature>
<keyword evidence="2" id="KW-0614">Plasmid</keyword>
<organism evidence="2 3">
    <name type="scientific">Lyngbya confervoides BDU141951</name>
    <dbReference type="NCBI Taxonomy" id="1574623"/>
    <lineage>
        <taxon>Bacteria</taxon>
        <taxon>Bacillati</taxon>
        <taxon>Cyanobacteriota</taxon>
        <taxon>Cyanophyceae</taxon>
        <taxon>Oscillatoriophycideae</taxon>
        <taxon>Oscillatoriales</taxon>
        <taxon>Microcoleaceae</taxon>
        <taxon>Lyngbya</taxon>
    </lineage>
</organism>
<reference evidence="2 3" key="1">
    <citation type="journal article" date="2015" name="Genome Announc.">
        <title>Draft Genome Sequence of Filamentous Marine Cyanobacterium Lyngbya confervoides Strain BDU141951.</title>
        <authorList>
            <person name="Chandrababunaidu M.M."/>
            <person name="Sen D."/>
            <person name="Tripathy S."/>
        </authorList>
    </citation>
    <scope>NUCLEOTIDE SEQUENCE [LARGE SCALE GENOMIC DNA]</scope>
    <source>
        <strain evidence="2 3">BDU141951</strain>
    </source>
</reference>
<dbReference type="EMBL" id="JTHE03000096">
    <property type="protein sequence ID" value="MCM1984447.1"/>
    <property type="molecule type" value="Genomic_DNA"/>
</dbReference>
<accession>A0ABD4T821</accession>
<keyword evidence="3" id="KW-1185">Reference proteome</keyword>
<sequence length="123" mass="13849">MPHSLVLNLLPESPIPPGFTSGKHLHALFLNLVSSVDQALGDRLHAQTQNKAFALSPLQCRAPTDPLIWNYRKPIPAQTPCWWRVSLLDDRLFRHLTPLWLNLNPDKPWHLGPADLLITSVLG</sequence>
<evidence type="ECO:0000313" key="3">
    <source>
        <dbReference type="Proteomes" id="UP000031561"/>
    </source>
</evidence>
<protein>
    <submittedName>
        <fullName evidence="2">CRISPR-associated endoribonuclease Cas6</fullName>
    </submittedName>
</protein>
<feature type="non-terminal residue" evidence="2">
    <location>
        <position position="123"/>
    </location>
</feature>
<gene>
    <name evidence="2" type="ORF">QQ91_0016615</name>
</gene>
<comment type="caution">
    <text evidence="2">The sequence shown here is derived from an EMBL/GenBank/DDBJ whole genome shotgun (WGS) entry which is preliminary data.</text>
</comment>
<dbReference type="Gene3D" id="3.30.70.1890">
    <property type="match status" value="1"/>
</dbReference>
<evidence type="ECO:0000313" key="2">
    <source>
        <dbReference type="EMBL" id="MCM1984447.1"/>
    </source>
</evidence>
<proteinExistence type="predicted"/>
<dbReference type="InterPro" id="IPR045747">
    <property type="entry name" value="CRISPR-assoc_prot_Cas6_N_sf"/>
</dbReference>
<dbReference type="InterPro" id="IPR045648">
    <property type="entry name" value="CRISPR-assoc_Cas6-like_N"/>
</dbReference>
<dbReference type="Proteomes" id="UP000031561">
    <property type="component" value="Unassembled WGS sequence"/>
</dbReference>